<dbReference type="PIRSF" id="PIRSF016557">
    <property type="entry name" value="Caps_synth_CpsB"/>
    <property type="match status" value="1"/>
</dbReference>
<dbReference type="Gene3D" id="3.20.20.140">
    <property type="entry name" value="Metal-dependent hydrolases"/>
    <property type="match status" value="1"/>
</dbReference>
<evidence type="ECO:0000256" key="3">
    <source>
        <dbReference type="ARBA" id="ARBA00022912"/>
    </source>
</evidence>
<evidence type="ECO:0000313" key="6">
    <source>
        <dbReference type="EMBL" id="OTP12317.1"/>
    </source>
</evidence>
<dbReference type="EC" id="3.1.3.48" evidence="5"/>
<reference evidence="6 7" key="1">
    <citation type="submission" date="2017-05" db="EMBL/GenBank/DDBJ databases">
        <title>The Genome Sequence of Enterococcus sp. 10A9_DIV0425.</title>
        <authorList>
            <consortium name="The Broad Institute Genomics Platform"/>
            <consortium name="The Broad Institute Genomic Center for Infectious Diseases"/>
            <person name="Earl A."/>
            <person name="Manson A."/>
            <person name="Schwartman J."/>
            <person name="Gilmore M."/>
            <person name="Abouelleil A."/>
            <person name="Cao P."/>
            <person name="Chapman S."/>
            <person name="Cusick C."/>
            <person name="Shea T."/>
            <person name="Young S."/>
            <person name="Neafsey D."/>
            <person name="Nusbaum C."/>
            <person name="Birren B."/>
        </authorList>
    </citation>
    <scope>NUCLEOTIDE SEQUENCE [LARGE SCALE GENOMIC DNA]</scope>
    <source>
        <strain evidence="6 7">10A9_DIV0425</strain>
    </source>
</reference>
<dbReference type="RefSeq" id="WP_086283705.1">
    <property type="nucleotide sequence ID" value="NZ_NGMO01000001.1"/>
</dbReference>
<organism evidence="6 7">
    <name type="scientific">Candidatus Enterococcus wittei</name>
    <dbReference type="NCBI Taxonomy" id="1987383"/>
    <lineage>
        <taxon>Bacteria</taxon>
        <taxon>Bacillati</taxon>
        <taxon>Bacillota</taxon>
        <taxon>Bacilli</taxon>
        <taxon>Lactobacillales</taxon>
        <taxon>Enterococcaceae</taxon>
        <taxon>Enterococcus</taxon>
    </lineage>
</organism>
<comment type="caution">
    <text evidence="6">The sequence shown here is derived from an EMBL/GenBank/DDBJ whole genome shotgun (WGS) entry which is preliminary data.</text>
</comment>
<sequence>MIDLHCHILPGVDDGAKTLADSIAMAKEAVRQGITHILCTPHHNQRYTNEKTDVIKSVEALQKEFDARNIPLTLFEGQEVRIKRELIDEIKQDKILFADVTDRYLLAELPTRNIPDYTESLFFELRKMGIIPIIVHPERNLGFQEEPNLLLPYLNMGCLAQLTAPSLVGIYGKQVKKLSEKLIEHNLVQMIASDAHSRKDRDFYMAKAYKTVEKKFGQQKIEMMDQVTRDVVNGVKITAKDYGPIV</sequence>
<evidence type="ECO:0000313" key="7">
    <source>
        <dbReference type="Proteomes" id="UP000194933"/>
    </source>
</evidence>
<evidence type="ECO:0000256" key="4">
    <source>
        <dbReference type="ARBA" id="ARBA00051722"/>
    </source>
</evidence>
<keyword evidence="7" id="KW-1185">Reference proteome</keyword>
<keyword evidence="2 5" id="KW-0378">Hydrolase</keyword>
<evidence type="ECO:0000256" key="2">
    <source>
        <dbReference type="ARBA" id="ARBA00022801"/>
    </source>
</evidence>
<dbReference type="InterPro" id="IPR016667">
    <property type="entry name" value="Caps_polysacc_synth_CpsB/CapC"/>
</dbReference>
<dbReference type="EMBL" id="NGMO01000001">
    <property type="protein sequence ID" value="OTP12317.1"/>
    <property type="molecule type" value="Genomic_DNA"/>
</dbReference>
<dbReference type="GO" id="GO:0030145">
    <property type="term" value="F:manganese ion binding"/>
    <property type="evidence" value="ECO:0007669"/>
    <property type="project" value="UniProtKB-UniRule"/>
</dbReference>
<dbReference type="SUPFAM" id="SSF89550">
    <property type="entry name" value="PHP domain-like"/>
    <property type="match status" value="1"/>
</dbReference>
<evidence type="ECO:0000256" key="1">
    <source>
        <dbReference type="ARBA" id="ARBA00005750"/>
    </source>
</evidence>
<keyword evidence="3 5" id="KW-0904">Protein phosphatase</keyword>
<comment type="similarity">
    <text evidence="1 5">Belongs to the metallo-dependent hydrolases superfamily. CpsB/CapC family.</text>
</comment>
<dbReference type="PANTHER" id="PTHR39181:SF1">
    <property type="entry name" value="TYROSINE-PROTEIN PHOSPHATASE YWQE"/>
    <property type="match status" value="1"/>
</dbReference>
<comment type="catalytic activity">
    <reaction evidence="4 5">
        <text>O-phospho-L-tyrosyl-[protein] + H2O = L-tyrosyl-[protein] + phosphate</text>
        <dbReference type="Rhea" id="RHEA:10684"/>
        <dbReference type="Rhea" id="RHEA-COMP:10136"/>
        <dbReference type="Rhea" id="RHEA-COMP:20101"/>
        <dbReference type="ChEBI" id="CHEBI:15377"/>
        <dbReference type="ChEBI" id="CHEBI:43474"/>
        <dbReference type="ChEBI" id="CHEBI:46858"/>
        <dbReference type="ChEBI" id="CHEBI:61978"/>
        <dbReference type="EC" id="3.1.3.48"/>
    </reaction>
</comment>
<dbReference type="GO" id="GO:0004725">
    <property type="term" value="F:protein tyrosine phosphatase activity"/>
    <property type="evidence" value="ECO:0007669"/>
    <property type="project" value="UniProtKB-UniRule"/>
</dbReference>
<dbReference type="PANTHER" id="PTHR39181">
    <property type="entry name" value="TYROSINE-PROTEIN PHOSPHATASE YWQE"/>
    <property type="match status" value="1"/>
</dbReference>
<gene>
    <name evidence="6" type="ORF">A5844_000549</name>
</gene>
<dbReference type="Proteomes" id="UP000194933">
    <property type="component" value="Unassembled WGS sequence"/>
</dbReference>
<proteinExistence type="inferred from homology"/>
<dbReference type="Pfam" id="PF19567">
    <property type="entry name" value="CpsB_CapC"/>
    <property type="match status" value="1"/>
</dbReference>
<evidence type="ECO:0000256" key="5">
    <source>
        <dbReference type="PIRNR" id="PIRNR016557"/>
    </source>
</evidence>
<name>A0A2C9XRH3_9ENTE</name>
<dbReference type="STRING" id="1987383.A5844_000549"/>
<dbReference type="AlphaFoldDB" id="A0A2C9XRH3"/>
<dbReference type="InterPro" id="IPR016195">
    <property type="entry name" value="Pol/histidinol_Pase-like"/>
</dbReference>
<accession>A0A2C9XRH3</accession>
<protein>
    <recommendedName>
        <fullName evidence="5">Tyrosine-protein phosphatase</fullName>
        <ecNumber evidence="5">3.1.3.48</ecNumber>
    </recommendedName>
</protein>